<dbReference type="Proteomes" id="UP000824120">
    <property type="component" value="Chromosome 7"/>
</dbReference>
<name>A0A9J5Y6R8_SOLCO</name>
<comment type="caution">
    <text evidence="1">The sequence shown here is derived from an EMBL/GenBank/DDBJ whole genome shotgun (WGS) entry which is preliminary data.</text>
</comment>
<evidence type="ECO:0000313" key="1">
    <source>
        <dbReference type="EMBL" id="KAG5596379.1"/>
    </source>
</evidence>
<proteinExistence type="predicted"/>
<gene>
    <name evidence="1" type="ORF">H5410_037611</name>
</gene>
<protein>
    <submittedName>
        <fullName evidence="1">Uncharacterized protein</fullName>
    </submittedName>
</protein>
<reference evidence="1 2" key="1">
    <citation type="submission" date="2020-09" db="EMBL/GenBank/DDBJ databases">
        <title>De no assembly of potato wild relative species, Solanum commersonii.</title>
        <authorList>
            <person name="Cho K."/>
        </authorList>
    </citation>
    <scope>NUCLEOTIDE SEQUENCE [LARGE SCALE GENOMIC DNA]</scope>
    <source>
        <strain evidence="1">LZ3.2</strain>
        <tissue evidence="1">Leaf</tissue>
    </source>
</reference>
<keyword evidence="2" id="KW-1185">Reference proteome</keyword>
<dbReference type="EMBL" id="JACXVP010000007">
    <property type="protein sequence ID" value="KAG5596379.1"/>
    <property type="molecule type" value="Genomic_DNA"/>
</dbReference>
<evidence type="ECO:0000313" key="2">
    <source>
        <dbReference type="Proteomes" id="UP000824120"/>
    </source>
</evidence>
<organism evidence="1 2">
    <name type="scientific">Solanum commersonii</name>
    <name type="common">Commerson's wild potato</name>
    <name type="synonym">Commerson's nightshade</name>
    <dbReference type="NCBI Taxonomy" id="4109"/>
    <lineage>
        <taxon>Eukaryota</taxon>
        <taxon>Viridiplantae</taxon>
        <taxon>Streptophyta</taxon>
        <taxon>Embryophyta</taxon>
        <taxon>Tracheophyta</taxon>
        <taxon>Spermatophyta</taxon>
        <taxon>Magnoliopsida</taxon>
        <taxon>eudicotyledons</taxon>
        <taxon>Gunneridae</taxon>
        <taxon>Pentapetalae</taxon>
        <taxon>asterids</taxon>
        <taxon>lamiids</taxon>
        <taxon>Solanales</taxon>
        <taxon>Solanaceae</taxon>
        <taxon>Solanoideae</taxon>
        <taxon>Solaneae</taxon>
        <taxon>Solanum</taxon>
    </lineage>
</organism>
<accession>A0A9J5Y6R8</accession>
<sequence length="62" mass="7019">MGITSLPSSIVMFLMPAEVMKQNREDVIAKEIGHGRVLTLNWPNHLNSIYIKNGIYIYACNI</sequence>
<dbReference type="AlphaFoldDB" id="A0A9J5Y6R8"/>